<name>A0A1J5S771_9ZZZZ</name>
<comment type="subcellular location">
    <subcellularLocation>
        <location evidence="2">Cell membrane</location>
        <topology evidence="2">Multi-pass membrane protein</topology>
    </subcellularLocation>
</comment>
<feature type="transmembrane region" description="Helical" evidence="19">
    <location>
        <begin position="62"/>
        <end position="80"/>
    </location>
</feature>
<organism evidence="20">
    <name type="scientific">mine drainage metagenome</name>
    <dbReference type="NCBI Taxonomy" id="410659"/>
    <lineage>
        <taxon>unclassified sequences</taxon>
        <taxon>metagenomes</taxon>
        <taxon>ecological metagenomes</taxon>
    </lineage>
</organism>
<dbReference type="EC" id="2.7.8.26" evidence="5"/>
<comment type="pathway">
    <text evidence="3">Cofactor biosynthesis; adenosylcobalamin biosynthesis; adenosylcobalamin from cob(II)yrinate a,c-diamide: step 7/7.</text>
</comment>
<evidence type="ECO:0000256" key="7">
    <source>
        <dbReference type="ARBA" id="ARBA00022475"/>
    </source>
</evidence>
<dbReference type="AlphaFoldDB" id="A0A1J5S771"/>
<evidence type="ECO:0000256" key="10">
    <source>
        <dbReference type="ARBA" id="ARBA00022692"/>
    </source>
</evidence>
<dbReference type="GO" id="GO:0008818">
    <property type="term" value="F:cobalamin 5'-phosphate synthase activity"/>
    <property type="evidence" value="ECO:0007669"/>
    <property type="project" value="InterPro"/>
</dbReference>
<keyword evidence="7" id="KW-1003">Cell membrane</keyword>
<gene>
    <name evidence="20" type="primary">cobS_7</name>
    <name evidence="20" type="ORF">GALL_202710</name>
</gene>
<keyword evidence="12 19" id="KW-1133">Transmembrane helix</keyword>
<evidence type="ECO:0000256" key="2">
    <source>
        <dbReference type="ARBA" id="ARBA00004651"/>
    </source>
</evidence>
<dbReference type="UniPathway" id="UPA00148">
    <property type="reaction ID" value="UER00238"/>
</dbReference>
<evidence type="ECO:0000256" key="6">
    <source>
        <dbReference type="ARBA" id="ARBA00015850"/>
    </source>
</evidence>
<evidence type="ECO:0000256" key="1">
    <source>
        <dbReference type="ARBA" id="ARBA00001946"/>
    </source>
</evidence>
<comment type="similarity">
    <text evidence="4">Belongs to the CobS family.</text>
</comment>
<keyword evidence="8" id="KW-0169">Cobalamin biosynthesis</keyword>
<evidence type="ECO:0000313" key="20">
    <source>
        <dbReference type="EMBL" id="OIQ97651.1"/>
    </source>
</evidence>
<dbReference type="PANTHER" id="PTHR34148:SF1">
    <property type="entry name" value="ADENOSYLCOBINAMIDE-GDP RIBAZOLETRANSFERASE"/>
    <property type="match status" value="1"/>
</dbReference>
<evidence type="ECO:0000256" key="9">
    <source>
        <dbReference type="ARBA" id="ARBA00022679"/>
    </source>
</evidence>
<sequence length="255" mass="27327">MRRELAYFFAALRFFTRLPVPGWVGHSQDQLDHAARYFPLVGVIVGTIGAAVTWFAALALPLSLAVLLGMAATILATGAFHEDGFSDSCDGFGGGWEKAQVLAIMKDSRIGSYGAIGIGLLLLAKWDALVGLADDRMVPALAFALIAGHAVSRLASTLLIRTLDYVRDDETSKSKPLARRMGAGELLAAVFFGLAPCALLPWRHALVALAFVVLTTWLAARYFVRRIGGYTGDCLGAVQQATELAFYLGLLCSFT</sequence>
<dbReference type="EMBL" id="MLJW01000129">
    <property type="protein sequence ID" value="OIQ97651.1"/>
    <property type="molecule type" value="Genomic_DNA"/>
</dbReference>
<comment type="function">
    <text evidence="14">Joins adenosylcobinamide-GDP and alpha-ribazole to generate adenosylcobalamin (Ado-cobalamin). Also synthesizes adenosylcobalamin 5'-phosphate from adenosylcobinamide-GDP and alpha-ribazole 5'-phosphate.</text>
</comment>
<evidence type="ECO:0000256" key="11">
    <source>
        <dbReference type="ARBA" id="ARBA00022842"/>
    </source>
</evidence>
<dbReference type="InterPro" id="IPR003805">
    <property type="entry name" value="CobS"/>
</dbReference>
<feature type="transmembrane region" description="Helical" evidence="19">
    <location>
        <begin position="140"/>
        <end position="160"/>
    </location>
</feature>
<comment type="cofactor">
    <cofactor evidence="1">
        <name>Mg(2+)</name>
        <dbReference type="ChEBI" id="CHEBI:18420"/>
    </cofactor>
</comment>
<evidence type="ECO:0000256" key="5">
    <source>
        <dbReference type="ARBA" id="ARBA00013200"/>
    </source>
</evidence>
<comment type="caution">
    <text evidence="20">The sequence shown here is derived from an EMBL/GenBank/DDBJ whole genome shotgun (WGS) entry which is preliminary data.</text>
</comment>
<evidence type="ECO:0000256" key="3">
    <source>
        <dbReference type="ARBA" id="ARBA00004663"/>
    </source>
</evidence>
<evidence type="ECO:0000256" key="4">
    <source>
        <dbReference type="ARBA" id="ARBA00010561"/>
    </source>
</evidence>
<evidence type="ECO:0000256" key="19">
    <source>
        <dbReference type="SAM" id="Phobius"/>
    </source>
</evidence>
<comment type="catalytic activity">
    <reaction evidence="17">
        <text>alpha-ribazole + adenosylcob(III)inamide-GDP = adenosylcob(III)alamin + GMP + H(+)</text>
        <dbReference type="Rhea" id="RHEA:16049"/>
        <dbReference type="ChEBI" id="CHEBI:10329"/>
        <dbReference type="ChEBI" id="CHEBI:15378"/>
        <dbReference type="ChEBI" id="CHEBI:18408"/>
        <dbReference type="ChEBI" id="CHEBI:58115"/>
        <dbReference type="ChEBI" id="CHEBI:60487"/>
        <dbReference type="EC" id="2.7.8.26"/>
    </reaction>
</comment>
<dbReference type="GO" id="GO:0005886">
    <property type="term" value="C:plasma membrane"/>
    <property type="evidence" value="ECO:0007669"/>
    <property type="project" value="UniProtKB-SubCell"/>
</dbReference>
<evidence type="ECO:0000256" key="17">
    <source>
        <dbReference type="ARBA" id="ARBA00048623"/>
    </source>
</evidence>
<reference evidence="20" key="1">
    <citation type="submission" date="2016-10" db="EMBL/GenBank/DDBJ databases">
        <title>Sequence of Gallionella enrichment culture.</title>
        <authorList>
            <person name="Poehlein A."/>
            <person name="Muehling M."/>
            <person name="Daniel R."/>
        </authorList>
    </citation>
    <scope>NUCLEOTIDE SEQUENCE</scope>
</reference>
<keyword evidence="11" id="KW-0460">Magnesium</keyword>
<accession>A0A1J5S771</accession>
<dbReference type="NCBIfam" id="NF001277">
    <property type="entry name" value="PRK00235.1-3"/>
    <property type="match status" value="1"/>
</dbReference>
<proteinExistence type="inferred from homology"/>
<feature type="transmembrane region" description="Helical" evidence="19">
    <location>
        <begin position="6"/>
        <end position="25"/>
    </location>
</feature>
<dbReference type="HAMAP" id="MF_00719">
    <property type="entry name" value="CobS"/>
    <property type="match status" value="1"/>
</dbReference>
<keyword evidence="13 19" id="KW-0472">Membrane</keyword>
<evidence type="ECO:0000256" key="12">
    <source>
        <dbReference type="ARBA" id="ARBA00022989"/>
    </source>
</evidence>
<evidence type="ECO:0000256" key="15">
    <source>
        <dbReference type="ARBA" id="ARBA00032605"/>
    </source>
</evidence>
<feature type="transmembrane region" description="Helical" evidence="19">
    <location>
        <begin position="205"/>
        <end position="224"/>
    </location>
</feature>
<evidence type="ECO:0000256" key="13">
    <source>
        <dbReference type="ARBA" id="ARBA00023136"/>
    </source>
</evidence>
<keyword evidence="10 19" id="KW-0812">Transmembrane</keyword>
<evidence type="ECO:0000256" key="16">
    <source>
        <dbReference type="ARBA" id="ARBA00032853"/>
    </source>
</evidence>
<evidence type="ECO:0000256" key="18">
    <source>
        <dbReference type="ARBA" id="ARBA00049504"/>
    </source>
</evidence>
<comment type="catalytic activity">
    <reaction evidence="18">
        <text>alpha-ribazole 5'-phosphate + adenosylcob(III)inamide-GDP = adenosylcob(III)alamin 5'-phosphate + GMP + H(+)</text>
        <dbReference type="Rhea" id="RHEA:23560"/>
        <dbReference type="ChEBI" id="CHEBI:15378"/>
        <dbReference type="ChEBI" id="CHEBI:57918"/>
        <dbReference type="ChEBI" id="CHEBI:58115"/>
        <dbReference type="ChEBI" id="CHEBI:60487"/>
        <dbReference type="ChEBI" id="CHEBI:60493"/>
        <dbReference type="EC" id="2.7.8.26"/>
    </reaction>
</comment>
<dbReference type="PANTHER" id="PTHR34148">
    <property type="entry name" value="ADENOSYLCOBINAMIDE-GDP RIBAZOLETRANSFERASE"/>
    <property type="match status" value="1"/>
</dbReference>
<dbReference type="Pfam" id="PF02654">
    <property type="entry name" value="CobS"/>
    <property type="match status" value="1"/>
</dbReference>
<protein>
    <recommendedName>
        <fullName evidence="6">Adenosylcobinamide-GDP ribazoletransferase</fullName>
        <ecNumber evidence="5">2.7.8.26</ecNumber>
    </recommendedName>
    <alternativeName>
        <fullName evidence="16">Cobalamin synthase</fullName>
    </alternativeName>
    <alternativeName>
        <fullName evidence="15">Cobalamin-5'-phosphate synthase</fullName>
    </alternativeName>
</protein>
<evidence type="ECO:0000256" key="8">
    <source>
        <dbReference type="ARBA" id="ARBA00022573"/>
    </source>
</evidence>
<feature type="transmembrane region" description="Helical" evidence="19">
    <location>
        <begin position="37"/>
        <end position="56"/>
    </location>
</feature>
<dbReference type="GO" id="GO:0051073">
    <property type="term" value="F:adenosylcobinamide-GDP ribazoletransferase activity"/>
    <property type="evidence" value="ECO:0007669"/>
    <property type="project" value="UniProtKB-EC"/>
</dbReference>
<evidence type="ECO:0000256" key="14">
    <source>
        <dbReference type="ARBA" id="ARBA00025228"/>
    </source>
</evidence>
<feature type="transmembrane region" description="Helical" evidence="19">
    <location>
        <begin position="181"/>
        <end position="199"/>
    </location>
</feature>
<keyword evidence="9 20" id="KW-0808">Transferase</keyword>
<dbReference type="GO" id="GO:0009236">
    <property type="term" value="P:cobalamin biosynthetic process"/>
    <property type="evidence" value="ECO:0007669"/>
    <property type="project" value="UniProtKB-UniPathway"/>
</dbReference>